<protein>
    <recommendedName>
        <fullName evidence="2">DUF7969 domain-containing protein</fullName>
    </recommendedName>
</protein>
<evidence type="ECO:0000313" key="3">
    <source>
        <dbReference type="EMBL" id="SEO71723.1"/>
    </source>
</evidence>
<name>A0A1H8S0N2_9EURY</name>
<evidence type="ECO:0000313" key="4">
    <source>
        <dbReference type="Proteomes" id="UP000199126"/>
    </source>
</evidence>
<dbReference type="AlphaFoldDB" id="A0A1H8S0N2"/>
<keyword evidence="4" id="KW-1185">Reference proteome</keyword>
<feature type="region of interest" description="Disordered" evidence="1">
    <location>
        <begin position="108"/>
        <end position="140"/>
    </location>
</feature>
<reference evidence="4" key="1">
    <citation type="submission" date="2016-10" db="EMBL/GenBank/DDBJ databases">
        <authorList>
            <person name="Varghese N."/>
            <person name="Submissions S."/>
        </authorList>
    </citation>
    <scope>NUCLEOTIDE SEQUENCE [LARGE SCALE GENOMIC DNA]</scope>
    <source>
        <strain evidence="4">CGMCC 1.10121</strain>
    </source>
</reference>
<feature type="region of interest" description="Disordered" evidence="1">
    <location>
        <begin position="61"/>
        <end position="89"/>
    </location>
</feature>
<dbReference type="RefSeq" id="WP_089823935.1">
    <property type="nucleotide sequence ID" value="NZ_FODV01000004.1"/>
</dbReference>
<dbReference type="Proteomes" id="UP000199126">
    <property type="component" value="Unassembled WGS sequence"/>
</dbReference>
<proteinExistence type="predicted"/>
<organism evidence="3 4">
    <name type="scientific">Halogranum amylolyticum</name>
    <dbReference type="NCBI Taxonomy" id="660520"/>
    <lineage>
        <taxon>Archaea</taxon>
        <taxon>Methanobacteriati</taxon>
        <taxon>Methanobacteriota</taxon>
        <taxon>Stenosarchaea group</taxon>
        <taxon>Halobacteria</taxon>
        <taxon>Halobacteriales</taxon>
        <taxon>Haloferacaceae</taxon>
    </lineage>
</organism>
<evidence type="ECO:0000259" key="2">
    <source>
        <dbReference type="Pfam" id="PF25923"/>
    </source>
</evidence>
<feature type="domain" description="DUF7969" evidence="2">
    <location>
        <begin position="1"/>
        <end position="138"/>
    </location>
</feature>
<dbReference type="EMBL" id="FODV01000004">
    <property type="protein sequence ID" value="SEO71723.1"/>
    <property type="molecule type" value="Genomic_DNA"/>
</dbReference>
<evidence type="ECO:0000256" key="1">
    <source>
        <dbReference type="SAM" id="MobiDB-lite"/>
    </source>
</evidence>
<gene>
    <name evidence="3" type="ORF">SAMN04487948_104339</name>
</gene>
<dbReference type="Pfam" id="PF25923">
    <property type="entry name" value="DUF7969"/>
    <property type="match status" value="1"/>
</dbReference>
<sequence>MTFTASYYCPHCETMVELERDGYLADKAVTPFPFEGWDYAAADEPVESADGVRFVCGESEAPGLEWRPNPWTQPTGENDEETAGRAATTRDLGCGEPFYLSFVKFEDGEEVDPRRPSEYVRLRGEEDVKTPRGPSFGPDL</sequence>
<accession>A0A1H8S0N2</accession>
<dbReference type="OrthoDB" id="313263at2157"/>
<feature type="compositionally biased region" description="Basic and acidic residues" evidence="1">
    <location>
        <begin position="111"/>
        <end position="130"/>
    </location>
</feature>
<dbReference type="InterPro" id="IPR058275">
    <property type="entry name" value="DUF7969"/>
</dbReference>